<keyword evidence="1" id="KW-0732">Signal</keyword>
<reference evidence="2" key="1">
    <citation type="journal article" date="2018" name="Environ. Microbiol.">
        <title>Sporulation capability and amylosome conservation among diverse human colonic and rumen isolates of the keystone starch-degrader Ruminococcus bromii.</title>
        <authorList>
            <person name="Mukhopadhya I."/>
            <person name="Morais S."/>
            <person name="Laverde-Gomez J."/>
            <person name="Sheridan P.O."/>
            <person name="Walker A.W."/>
            <person name="Kelly W."/>
            <person name="Klieve A.V."/>
            <person name="Ouwerkerk D."/>
            <person name="Duncan S.H."/>
            <person name="Louis P."/>
            <person name="Koropatkin N."/>
            <person name="Cockburn D."/>
            <person name="Kibler R."/>
            <person name="Cooper P.J."/>
            <person name="Sandoval C."/>
            <person name="Crost E."/>
            <person name="Juge N."/>
            <person name="Bayer E.A."/>
            <person name="Flint H.J."/>
        </authorList>
    </citation>
    <scope>NUCLEOTIDE SEQUENCE [LARGE SCALE GENOMIC DNA]</scope>
    <source>
        <strain evidence="2">ATCC 27255</strain>
    </source>
</reference>
<evidence type="ECO:0000313" key="3">
    <source>
        <dbReference type="Proteomes" id="UP000233425"/>
    </source>
</evidence>
<evidence type="ECO:0000313" key="2">
    <source>
        <dbReference type="EMBL" id="PKD29344.1"/>
    </source>
</evidence>
<sequence>MKKKAAKIFTAFIMTAIIAQGTVMVASAAETDSTPDSVIVIETATPDSSSLESGADTTAIQPRADVIVRKWRRGSRGQLQYRRWNETRQKWVDDEWIDYKG</sequence>
<comment type="caution">
    <text evidence="2">The sequence shown here is derived from an EMBL/GenBank/DDBJ whole genome shotgun (WGS) entry which is preliminary data.</text>
</comment>
<name>A0A2N0UQR3_9FIRM</name>
<accession>A0A2N0UQR3</accession>
<dbReference type="RefSeq" id="WP_101029171.1">
    <property type="nucleotide sequence ID" value="NZ_CABMMZ010000056.1"/>
</dbReference>
<protein>
    <submittedName>
        <fullName evidence="2">Uncharacterized protein</fullName>
    </submittedName>
</protein>
<dbReference type="GeneID" id="93767965"/>
<keyword evidence="3" id="KW-1185">Reference proteome</keyword>
<evidence type="ECO:0000256" key="1">
    <source>
        <dbReference type="SAM" id="SignalP"/>
    </source>
</evidence>
<dbReference type="Proteomes" id="UP000233425">
    <property type="component" value="Unassembled WGS sequence"/>
</dbReference>
<feature type="chain" id="PRO_5014832471" evidence="1">
    <location>
        <begin position="29"/>
        <end position="101"/>
    </location>
</feature>
<organism evidence="2 3">
    <name type="scientific">Ruminococcus bromii</name>
    <dbReference type="NCBI Taxonomy" id="40518"/>
    <lineage>
        <taxon>Bacteria</taxon>
        <taxon>Bacillati</taxon>
        <taxon>Bacillota</taxon>
        <taxon>Clostridia</taxon>
        <taxon>Eubacteriales</taxon>
        <taxon>Oscillospiraceae</taxon>
        <taxon>Ruminococcus</taxon>
    </lineage>
</organism>
<dbReference type="AlphaFoldDB" id="A0A2N0UQR3"/>
<dbReference type="EMBL" id="NNSR01000056">
    <property type="protein sequence ID" value="PKD29344.1"/>
    <property type="molecule type" value="Genomic_DNA"/>
</dbReference>
<gene>
    <name evidence="2" type="ORF">RBATCC27255_01171</name>
</gene>
<feature type="signal peptide" evidence="1">
    <location>
        <begin position="1"/>
        <end position="28"/>
    </location>
</feature>
<proteinExistence type="predicted"/>